<dbReference type="Pfam" id="PF01288">
    <property type="entry name" value="HPPK"/>
    <property type="match status" value="1"/>
</dbReference>
<evidence type="ECO:0000256" key="4">
    <source>
        <dbReference type="ARBA" id="ARBA00016218"/>
    </source>
</evidence>
<dbReference type="InterPro" id="IPR035907">
    <property type="entry name" value="Hppk_sf"/>
</dbReference>
<evidence type="ECO:0000256" key="2">
    <source>
        <dbReference type="ARBA" id="ARBA00005810"/>
    </source>
</evidence>
<evidence type="ECO:0000256" key="12">
    <source>
        <dbReference type="ARBA" id="ARBA00033413"/>
    </source>
</evidence>
<comment type="similarity">
    <text evidence="2">Belongs to the HPPK family.</text>
</comment>
<dbReference type="EC" id="2.7.6.3" evidence="3"/>
<keyword evidence="8" id="KW-0067">ATP-binding</keyword>
<dbReference type="InterPro" id="IPR000550">
    <property type="entry name" value="Hppk"/>
</dbReference>
<evidence type="ECO:0000313" key="14">
    <source>
        <dbReference type="EMBL" id="QKH88678.1"/>
    </source>
</evidence>
<dbReference type="GO" id="GO:0003848">
    <property type="term" value="F:2-amino-4-hydroxy-6-hydroxymethyldihydropteridine diphosphokinase activity"/>
    <property type="evidence" value="ECO:0007669"/>
    <property type="project" value="UniProtKB-EC"/>
</dbReference>
<evidence type="ECO:0000256" key="11">
    <source>
        <dbReference type="ARBA" id="ARBA00029766"/>
    </source>
</evidence>
<evidence type="ECO:0000256" key="6">
    <source>
        <dbReference type="ARBA" id="ARBA00022741"/>
    </source>
</evidence>
<dbReference type="PANTHER" id="PTHR43071:SF1">
    <property type="entry name" value="2-AMINO-4-HYDROXY-6-HYDROXYMETHYLDIHYDROPTERIDINE PYROPHOSPHOKINASE"/>
    <property type="match status" value="1"/>
</dbReference>
<dbReference type="CDD" id="cd00483">
    <property type="entry name" value="HPPK"/>
    <property type="match status" value="1"/>
</dbReference>
<evidence type="ECO:0000256" key="5">
    <source>
        <dbReference type="ARBA" id="ARBA00022679"/>
    </source>
</evidence>
<comment type="pathway">
    <text evidence="1">Cofactor biosynthesis; tetrahydrofolate biosynthesis; 2-amino-4-hydroxy-6-hydroxymethyl-7,8-dihydropteridine diphosphate from 7,8-dihydroneopterin triphosphate: step 4/4.</text>
</comment>
<dbReference type="GO" id="GO:0046654">
    <property type="term" value="P:tetrahydrofolate biosynthetic process"/>
    <property type="evidence" value="ECO:0007669"/>
    <property type="project" value="UniProtKB-UniPathway"/>
</dbReference>
<evidence type="ECO:0000259" key="13">
    <source>
        <dbReference type="Pfam" id="PF01288"/>
    </source>
</evidence>
<accession>A0A7D4KFP4</accession>
<evidence type="ECO:0000256" key="1">
    <source>
        <dbReference type="ARBA" id="ARBA00005051"/>
    </source>
</evidence>
<dbReference type="UniPathway" id="UPA00077">
    <property type="reaction ID" value="UER00155"/>
</dbReference>
<keyword evidence="6" id="KW-0547">Nucleotide-binding</keyword>
<proteinExistence type="inferred from homology"/>
<dbReference type="GO" id="GO:0046656">
    <property type="term" value="P:folic acid biosynthetic process"/>
    <property type="evidence" value="ECO:0007669"/>
    <property type="project" value="UniProtKB-KW"/>
</dbReference>
<keyword evidence="9" id="KW-0289">Folate biosynthesis</keyword>
<evidence type="ECO:0000256" key="7">
    <source>
        <dbReference type="ARBA" id="ARBA00022777"/>
    </source>
</evidence>
<evidence type="ECO:0000256" key="3">
    <source>
        <dbReference type="ARBA" id="ARBA00013253"/>
    </source>
</evidence>
<dbReference type="SUPFAM" id="SSF55083">
    <property type="entry name" value="6-hydroxymethyl-7,8-dihydropterin pyrophosphokinase, HPPK"/>
    <property type="match status" value="1"/>
</dbReference>
<dbReference type="NCBIfam" id="TIGR01498">
    <property type="entry name" value="folK"/>
    <property type="match status" value="1"/>
</dbReference>
<comment type="function">
    <text evidence="10">Catalyzes the transfer of pyrophosphate from adenosine triphosphate (ATP) to 6-hydroxymethyl-7,8-dihydropterin, an enzymatic step in folate biosynthesis pathway.</text>
</comment>
<gene>
    <name evidence="14" type="primary">folK</name>
    <name evidence="14" type="ORF">FIU21_06735</name>
</gene>
<dbReference type="PANTHER" id="PTHR43071">
    <property type="entry name" value="2-AMINO-4-HYDROXY-6-HYDROXYMETHYLDIHYDROPTERIDINE PYROPHOSPHOKINASE"/>
    <property type="match status" value="1"/>
</dbReference>
<evidence type="ECO:0000256" key="9">
    <source>
        <dbReference type="ARBA" id="ARBA00022909"/>
    </source>
</evidence>
<dbReference type="RefSeq" id="WP_004360508.1">
    <property type="nucleotide sequence ID" value="NZ_CP054011.1"/>
</dbReference>
<dbReference type="Proteomes" id="UP000500843">
    <property type="component" value="Chromosome 2"/>
</dbReference>
<keyword evidence="5 14" id="KW-0808">Transferase</keyword>
<protein>
    <recommendedName>
        <fullName evidence="4">2-amino-4-hydroxy-6-hydroxymethyldihydropteridine pyrophosphokinase</fullName>
        <ecNumber evidence="3">2.7.6.3</ecNumber>
    </recommendedName>
    <alternativeName>
        <fullName evidence="11">6-hydroxymethyl-7,8-dihydropterin pyrophosphokinase</fullName>
    </alternativeName>
    <alternativeName>
        <fullName evidence="12">7,8-dihydro-6-hydroxymethylpterin-pyrophosphokinase</fullName>
    </alternativeName>
</protein>
<evidence type="ECO:0000256" key="8">
    <source>
        <dbReference type="ARBA" id="ARBA00022840"/>
    </source>
</evidence>
<evidence type="ECO:0000256" key="10">
    <source>
        <dbReference type="ARBA" id="ARBA00029409"/>
    </source>
</evidence>
<reference evidence="14 15" key="1">
    <citation type="submission" date="2020-05" db="EMBL/GenBank/DDBJ databases">
        <title>FDA dAtabase for Regulatory Grade micrObial Sequences (FDA-ARGOS): Supporting development and validation of Infectious Disease Dx tests.</title>
        <authorList>
            <person name="Moreno J."/>
            <person name="Tallon L."/>
            <person name="Sadzewicz L."/>
            <person name="Zhao X."/>
            <person name="Vavikolanu K."/>
            <person name="Mehta A."/>
            <person name="Aluvathingal J."/>
            <person name="Nadendla S."/>
            <person name="Myers T."/>
            <person name="Yan Y."/>
            <person name="Sichtig H."/>
        </authorList>
    </citation>
    <scope>NUCLEOTIDE SEQUENCE [LARGE SCALE GENOMIC DNA]</scope>
    <source>
        <strain evidence="14 15">FDAARGOS_760</strain>
    </source>
</reference>
<dbReference type="GO" id="GO:0016301">
    <property type="term" value="F:kinase activity"/>
    <property type="evidence" value="ECO:0007669"/>
    <property type="project" value="UniProtKB-KW"/>
</dbReference>
<dbReference type="Gene3D" id="3.30.70.560">
    <property type="entry name" value="7,8-Dihydro-6-hydroxymethylpterin-pyrophosphokinase HPPK"/>
    <property type="match status" value="1"/>
</dbReference>
<evidence type="ECO:0000313" key="15">
    <source>
        <dbReference type="Proteomes" id="UP000500843"/>
    </source>
</evidence>
<feature type="domain" description="7,8-dihydro-6-hydroxymethylpterin-pyrophosphokinase" evidence="13">
    <location>
        <begin position="5"/>
        <end position="134"/>
    </location>
</feature>
<dbReference type="AlphaFoldDB" id="A0A7D4KFP4"/>
<sequence>MHIVYLSLGTNLGNRKAIMHEAIALIEKKIGIVLRQSSFHETEPWGFESPNLFLNACVCVSTSLAPRQLLETTQAIEREMGRVKKSINAQYTDRIIDIDILLYDKLNINEPDLIVPHPLMKERDFVMLPLKEIWEE</sequence>
<keyword evidence="7 14" id="KW-0418">Kinase</keyword>
<organism evidence="14 15">
    <name type="scientific">Prevotella melaninogenica</name>
    <dbReference type="NCBI Taxonomy" id="28132"/>
    <lineage>
        <taxon>Bacteria</taxon>
        <taxon>Pseudomonadati</taxon>
        <taxon>Bacteroidota</taxon>
        <taxon>Bacteroidia</taxon>
        <taxon>Bacteroidales</taxon>
        <taxon>Prevotellaceae</taxon>
        <taxon>Prevotella</taxon>
    </lineage>
</organism>
<dbReference type="EMBL" id="CP054011">
    <property type="protein sequence ID" value="QKH88678.1"/>
    <property type="molecule type" value="Genomic_DNA"/>
</dbReference>
<name>A0A7D4KFP4_9BACT</name>
<dbReference type="GO" id="GO:0005524">
    <property type="term" value="F:ATP binding"/>
    <property type="evidence" value="ECO:0007669"/>
    <property type="project" value="UniProtKB-KW"/>
</dbReference>